<keyword evidence="9" id="KW-0368">Histidine biosynthesis</keyword>
<dbReference type="InterPro" id="IPR011809">
    <property type="entry name" value="His_9_proposed"/>
</dbReference>
<dbReference type="NCBIfam" id="TIGR02067">
    <property type="entry name" value="his_9_HisN"/>
    <property type="match status" value="1"/>
</dbReference>
<feature type="binding site" evidence="12">
    <location>
        <position position="75"/>
    </location>
    <ligand>
        <name>Mg(2+)</name>
        <dbReference type="ChEBI" id="CHEBI:18420"/>
        <label>1</label>
        <note>catalytic</note>
    </ligand>
</feature>
<dbReference type="PRINTS" id="PR00377">
    <property type="entry name" value="IMPHPHTASES"/>
</dbReference>
<dbReference type="Gene3D" id="3.30.540.10">
    <property type="entry name" value="Fructose-1,6-Bisphosphatase, subunit A, domain 1"/>
    <property type="match status" value="1"/>
</dbReference>
<dbReference type="Pfam" id="PF00459">
    <property type="entry name" value="Inositol_P"/>
    <property type="match status" value="1"/>
</dbReference>
<dbReference type="EMBL" id="VSSS01000014">
    <property type="protein sequence ID" value="TYL97932.1"/>
    <property type="molecule type" value="Genomic_DNA"/>
</dbReference>
<evidence type="ECO:0000256" key="10">
    <source>
        <dbReference type="ARBA" id="ARBA00049158"/>
    </source>
</evidence>
<keyword evidence="8 12" id="KW-0460">Magnesium</keyword>
<dbReference type="RefSeq" id="WP_148771752.1">
    <property type="nucleotide sequence ID" value="NZ_VSSS01000014.1"/>
</dbReference>
<feature type="binding site" evidence="12">
    <location>
        <position position="90"/>
    </location>
    <ligand>
        <name>Mg(2+)</name>
        <dbReference type="ChEBI" id="CHEBI:18420"/>
        <label>2</label>
    </ligand>
</feature>
<sequence length="263" mass="28559">MAHPAVAADDADVYLSFAAELADLVRPIVLSYFRTPLEVVSKSDDSPVTIADRTVELRLRERIEQRFPEHGIIGEEIGGKPGGAFTWIVDPIDGTKSFITGFPLFGTLIALTYQEQPFCGLIDVPFTGERWTGKPGQALFGTGSARTSACERIADARFYTTSPDMFANRSDTEAFERISRAARLRRFGGDCYIYGLLASGHCDIVLETGLQPHDYMALIPIVQGAGGCITDWAGRPLTIRSVGRVLASATPRLHADALALIHG</sequence>
<dbReference type="CDD" id="cd01641">
    <property type="entry name" value="Bacterial_IMPase_like_1"/>
    <property type="match status" value="1"/>
</dbReference>
<comment type="cofactor">
    <cofactor evidence="1 12">
        <name>Mg(2+)</name>
        <dbReference type="ChEBI" id="CHEBI:18420"/>
    </cofactor>
</comment>
<evidence type="ECO:0000256" key="8">
    <source>
        <dbReference type="ARBA" id="ARBA00022842"/>
    </source>
</evidence>
<accession>A0A5D3KX75</accession>
<comment type="caution">
    <text evidence="13">The sequence shown here is derived from an EMBL/GenBank/DDBJ whole genome shotgun (WGS) entry which is preliminary data.</text>
</comment>
<dbReference type="Proteomes" id="UP000324758">
    <property type="component" value="Unassembled WGS sequence"/>
</dbReference>
<dbReference type="GO" id="GO:0046872">
    <property type="term" value="F:metal ion binding"/>
    <property type="evidence" value="ECO:0007669"/>
    <property type="project" value="UniProtKB-KW"/>
</dbReference>
<dbReference type="PROSITE" id="PS00629">
    <property type="entry name" value="IMP_1"/>
    <property type="match status" value="1"/>
</dbReference>
<evidence type="ECO:0000256" key="9">
    <source>
        <dbReference type="ARBA" id="ARBA00023102"/>
    </source>
</evidence>
<evidence type="ECO:0000256" key="6">
    <source>
        <dbReference type="ARBA" id="ARBA00022723"/>
    </source>
</evidence>
<dbReference type="InterPro" id="IPR020583">
    <property type="entry name" value="Inositol_monoP_metal-BS"/>
</dbReference>
<keyword evidence="14" id="KW-1185">Reference proteome</keyword>
<feature type="binding site" evidence="12">
    <location>
        <position position="93"/>
    </location>
    <ligand>
        <name>Mg(2+)</name>
        <dbReference type="ChEBI" id="CHEBI:18420"/>
        <label>2</label>
    </ligand>
</feature>
<evidence type="ECO:0000256" key="11">
    <source>
        <dbReference type="NCBIfam" id="TIGR02067"/>
    </source>
</evidence>
<evidence type="ECO:0000256" key="1">
    <source>
        <dbReference type="ARBA" id="ARBA00001946"/>
    </source>
</evidence>
<dbReference type="AlphaFoldDB" id="A0A5D3KX75"/>
<comment type="catalytic activity">
    <reaction evidence="10">
        <text>L-histidinol phosphate + H2O = L-histidinol + phosphate</text>
        <dbReference type="Rhea" id="RHEA:14465"/>
        <dbReference type="ChEBI" id="CHEBI:15377"/>
        <dbReference type="ChEBI" id="CHEBI:43474"/>
        <dbReference type="ChEBI" id="CHEBI:57699"/>
        <dbReference type="ChEBI" id="CHEBI:57980"/>
        <dbReference type="EC" id="3.1.3.15"/>
    </reaction>
</comment>
<name>A0A5D3KX75_9BRAD</name>
<dbReference type="OrthoDB" id="9785695at2"/>
<dbReference type="PANTHER" id="PTHR43200:SF6">
    <property type="entry name" value="3'(2'),5'-BISPHOSPHATE NUCLEOTIDASE"/>
    <property type="match status" value="1"/>
</dbReference>
<evidence type="ECO:0000313" key="14">
    <source>
        <dbReference type="Proteomes" id="UP000324758"/>
    </source>
</evidence>
<reference evidence="13 14" key="1">
    <citation type="submission" date="2019-08" db="EMBL/GenBank/DDBJ databases">
        <title>Bradyrhizobium hipponensis sp. nov., a rhizobium isolated from a Lupinus angustifolius root nodule in Tunisia.</title>
        <authorList>
            <person name="Off K."/>
            <person name="Rejili M."/>
            <person name="Mars M."/>
            <person name="Brachmann A."/>
            <person name="Marin M."/>
        </authorList>
    </citation>
    <scope>NUCLEOTIDE SEQUENCE [LARGE SCALE GENOMIC DNA]</scope>
    <source>
        <strain evidence="13 14">CTAW71</strain>
    </source>
</reference>
<proteinExistence type="inferred from homology"/>
<evidence type="ECO:0000256" key="5">
    <source>
        <dbReference type="ARBA" id="ARBA00022605"/>
    </source>
</evidence>
<dbReference type="Gene3D" id="3.40.190.80">
    <property type="match status" value="1"/>
</dbReference>
<dbReference type="EC" id="3.1.3.15" evidence="4 11"/>
<dbReference type="InterPro" id="IPR000760">
    <property type="entry name" value="Inositol_monophosphatase-like"/>
</dbReference>
<protein>
    <recommendedName>
        <fullName evidence="4 11">Histidinol-phosphatase</fullName>
        <ecNumber evidence="4 11">3.1.3.15</ecNumber>
    </recommendedName>
</protein>
<keyword evidence="6 12" id="KW-0479">Metal-binding</keyword>
<keyword evidence="7 13" id="KW-0378">Hydrolase</keyword>
<evidence type="ECO:0000256" key="12">
    <source>
        <dbReference type="PIRSR" id="PIRSR600760-2"/>
    </source>
</evidence>
<keyword evidence="5" id="KW-0028">Amino-acid biosynthesis</keyword>
<evidence type="ECO:0000256" key="3">
    <source>
        <dbReference type="ARBA" id="ARBA00009759"/>
    </source>
</evidence>
<dbReference type="UniPathway" id="UPA00031">
    <property type="reaction ID" value="UER00013"/>
</dbReference>
<organism evidence="13 14">
    <name type="scientific">Bradyrhizobium rifense</name>
    <dbReference type="NCBI Taxonomy" id="515499"/>
    <lineage>
        <taxon>Bacteria</taxon>
        <taxon>Pseudomonadati</taxon>
        <taxon>Pseudomonadota</taxon>
        <taxon>Alphaproteobacteria</taxon>
        <taxon>Hyphomicrobiales</taxon>
        <taxon>Nitrobacteraceae</taxon>
        <taxon>Bradyrhizobium</taxon>
    </lineage>
</organism>
<dbReference type="GO" id="GO:0000105">
    <property type="term" value="P:L-histidine biosynthetic process"/>
    <property type="evidence" value="ECO:0007669"/>
    <property type="project" value="UniProtKB-UniRule"/>
</dbReference>
<feature type="binding site" evidence="12">
    <location>
        <position position="214"/>
    </location>
    <ligand>
        <name>Mg(2+)</name>
        <dbReference type="ChEBI" id="CHEBI:18420"/>
        <label>1</label>
        <note>catalytic</note>
    </ligand>
</feature>
<dbReference type="InterPro" id="IPR051090">
    <property type="entry name" value="Inositol_monoP_superfamily"/>
</dbReference>
<gene>
    <name evidence="13" type="primary">hisN</name>
    <name evidence="13" type="ORF">FXB40_08300</name>
</gene>
<comment type="similarity">
    <text evidence="3">Belongs to the inositol monophosphatase superfamily.</text>
</comment>
<evidence type="ECO:0000256" key="2">
    <source>
        <dbReference type="ARBA" id="ARBA00004970"/>
    </source>
</evidence>
<dbReference type="SUPFAM" id="SSF56655">
    <property type="entry name" value="Carbohydrate phosphatase"/>
    <property type="match status" value="1"/>
</dbReference>
<dbReference type="PANTHER" id="PTHR43200">
    <property type="entry name" value="PHOSPHATASE"/>
    <property type="match status" value="1"/>
</dbReference>
<evidence type="ECO:0000313" key="13">
    <source>
        <dbReference type="EMBL" id="TYL97932.1"/>
    </source>
</evidence>
<feature type="binding site" evidence="12">
    <location>
        <position position="92"/>
    </location>
    <ligand>
        <name>Mg(2+)</name>
        <dbReference type="ChEBI" id="CHEBI:18420"/>
        <label>1</label>
        <note>catalytic</note>
    </ligand>
</feature>
<comment type="pathway">
    <text evidence="2">Amino-acid biosynthesis; L-histidine biosynthesis; L-histidine from 5-phospho-alpha-D-ribose 1-diphosphate: step 8/9.</text>
</comment>
<evidence type="ECO:0000256" key="7">
    <source>
        <dbReference type="ARBA" id="ARBA00022801"/>
    </source>
</evidence>
<evidence type="ECO:0000256" key="4">
    <source>
        <dbReference type="ARBA" id="ARBA00013085"/>
    </source>
</evidence>
<dbReference type="GO" id="GO:0004401">
    <property type="term" value="F:histidinol-phosphatase activity"/>
    <property type="evidence" value="ECO:0007669"/>
    <property type="project" value="UniProtKB-UniRule"/>
</dbReference>